<evidence type="ECO:0000256" key="5">
    <source>
        <dbReference type="ARBA" id="ARBA00023136"/>
    </source>
</evidence>
<keyword evidence="9" id="KW-1185">Reference proteome</keyword>
<evidence type="ECO:0000256" key="1">
    <source>
        <dbReference type="ARBA" id="ARBA00004370"/>
    </source>
</evidence>
<dbReference type="InterPro" id="IPR001611">
    <property type="entry name" value="Leu-rich_rpt"/>
</dbReference>
<dbReference type="Proteomes" id="UP001408789">
    <property type="component" value="Unassembled WGS sequence"/>
</dbReference>
<evidence type="ECO:0000256" key="2">
    <source>
        <dbReference type="ARBA" id="ARBA00022614"/>
    </source>
</evidence>
<evidence type="ECO:0000256" key="3">
    <source>
        <dbReference type="ARBA" id="ARBA00022729"/>
    </source>
</evidence>
<keyword evidence="4" id="KW-0677">Repeat</keyword>
<sequence length="247" mass="27498">MHVLVSLLLYIIFMSGGLISLGLKEDVEMISCIEKESLEALYLRGNSFIGEVPISLSRCIRLRFLDLGENKLSGVIPEWIGEELLELYVLVLGSNRFYGRLPSHVCWLSNIQVLDLSNNGLSGKERSFGRSGLELLKSIDLSRNNLSGKIPYEITSLYELFSINLSINKLHGKVPKDMGRIPTGSQLQCFNYTSYSGNPQLCGPPLTPRCGLSSPPTTVVGKEYAEDEDDFWKSFYIDMGVGISITF</sequence>
<comment type="subcellular location">
    <subcellularLocation>
        <location evidence="1">Membrane</location>
    </subcellularLocation>
</comment>
<dbReference type="Gene3D" id="3.80.10.10">
    <property type="entry name" value="Ribonuclease Inhibitor"/>
    <property type="match status" value="1"/>
</dbReference>
<evidence type="ECO:0000313" key="8">
    <source>
        <dbReference type="EMBL" id="KAK9048373.1"/>
    </source>
</evidence>
<dbReference type="SUPFAM" id="SSF52058">
    <property type="entry name" value="L domain-like"/>
    <property type="match status" value="1"/>
</dbReference>
<keyword evidence="3 7" id="KW-0732">Signal</keyword>
<evidence type="ECO:0000256" key="6">
    <source>
        <dbReference type="ARBA" id="ARBA00023180"/>
    </source>
</evidence>
<dbReference type="FunFam" id="3.80.10.10:FF:000041">
    <property type="entry name" value="LRR receptor-like serine/threonine-protein kinase ERECTA"/>
    <property type="match status" value="1"/>
</dbReference>
<dbReference type="Pfam" id="PF00560">
    <property type="entry name" value="LRR_1"/>
    <property type="match status" value="4"/>
</dbReference>
<proteinExistence type="predicted"/>
<keyword evidence="6" id="KW-0325">Glycoprotein</keyword>
<keyword evidence="2" id="KW-0433">Leucine-rich repeat</keyword>
<dbReference type="PANTHER" id="PTHR48065">
    <property type="entry name" value="OS10G0469600 PROTEIN"/>
    <property type="match status" value="1"/>
</dbReference>
<protein>
    <submittedName>
        <fullName evidence="8">Uncharacterized protein</fullName>
    </submittedName>
</protein>
<keyword evidence="5" id="KW-0472">Membrane</keyword>
<dbReference type="GO" id="GO:0016020">
    <property type="term" value="C:membrane"/>
    <property type="evidence" value="ECO:0007669"/>
    <property type="project" value="UniProtKB-SubCell"/>
</dbReference>
<dbReference type="PANTHER" id="PTHR48065:SF11">
    <property type="entry name" value="OS11G0213300 PROTEIN"/>
    <property type="match status" value="1"/>
</dbReference>
<dbReference type="InterPro" id="IPR032675">
    <property type="entry name" value="LRR_dom_sf"/>
</dbReference>
<organism evidence="8 9">
    <name type="scientific">Deinandra increscens subsp. villosa</name>
    <dbReference type="NCBI Taxonomy" id="3103831"/>
    <lineage>
        <taxon>Eukaryota</taxon>
        <taxon>Viridiplantae</taxon>
        <taxon>Streptophyta</taxon>
        <taxon>Embryophyta</taxon>
        <taxon>Tracheophyta</taxon>
        <taxon>Spermatophyta</taxon>
        <taxon>Magnoliopsida</taxon>
        <taxon>eudicotyledons</taxon>
        <taxon>Gunneridae</taxon>
        <taxon>Pentapetalae</taxon>
        <taxon>asterids</taxon>
        <taxon>campanulids</taxon>
        <taxon>Asterales</taxon>
        <taxon>Asteraceae</taxon>
        <taxon>Asteroideae</taxon>
        <taxon>Heliantheae alliance</taxon>
        <taxon>Madieae</taxon>
        <taxon>Madiinae</taxon>
        <taxon>Deinandra</taxon>
    </lineage>
</organism>
<name>A0AAP0GGF9_9ASTR</name>
<feature type="chain" id="PRO_5042847694" evidence="7">
    <location>
        <begin position="17"/>
        <end position="247"/>
    </location>
</feature>
<feature type="signal peptide" evidence="7">
    <location>
        <begin position="1"/>
        <end position="16"/>
    </location>
</feature>
<gene>
    <name evidence="8" type="ORF">SSX86_032664</name>
</gene>
<evidence type="ECO:0000256" key="4">
    <source>
        <dbReference type="ARBA" id="ARBA00022737"/>
    </source>
</evidence>
<reference evidence="8 9" key="1">
    <citation type="submission" date="2024-04" db="EMBL/GenBank/DDBJ databases">
        <title>The reference genome of an endangered Asteraceae, Deinandra increscens subsp. villosa, native to the Central Coast of California.</title>
        <authorList>
            <person name="Guilliams M."/>
            <person name="Hasenstab-Lehman K."/>
            <person name="Meyer R."/>
            <person name="Mcevoy S."/>
        </authorList>
    </citation>
    <scope>NUCLEOTIDE SEQUENCE [LARGE SCALE GENOMIC DNA]</scope>
    <source>
        <tissue evidence="8">Leaf</tissue>
    </source>
</reference>
<dbReference type="PRINTS" id="PR00019">
    <property type="entry name" value="LEURICHRPT"/>
</dbReference>
<accession>A0AAP0GGF9</accession>
<dbReference type="EMBL" id="JBCNJP010012844">
    <property type="protein sequence ID" value="KAK9048373.1"/>
    <property type="molecule type" value="Genomic_DNA"/>
</dbReference>
<evidence type="ECO:0000313" key="9">
    <source>
        <dbReference type="Proteomes" id="UP001408789"/>
    </source>
</evidence>
<dbReference type="AlphaFoldDB" id="A0AAP0GGF9"/>
<evidence type="ECO:0000256" key="7">
    <source>
        <dbReference type="SAM" id="SignalP"/>
    </source>
</evidence>
<comment type="caution">
    <text evidence="8">The sequence shown here is derived from an EMBL/GenBank/DDBJ whole genome shotgun (WGS) entry which is preliminary data.</text>
</comment>